<dbReference type="Pfam" id="PF00431">
    <property type="entry name" value="CUB"/>
    <property type="match status" value="1"/>
</dbReference>
<evidence type="ECO:0000256" key="4">
    <source>
        <dbReference type="ARBA" id="ARBA00023136"/>
    </source>
</evidence>
<dbReference type="CDD" id="cd00041">
    <property type="entry name" value="CUB"/>
    <property type="match status" value="1"/>
</dbReference>
<dbReference type="SMART" id="SM00042">
    <property type="entry name" value="CUB"/>
    <property type="match status" value="1"/>
</dbReference>
<organism evidence="10">
    <name type="scientific">viral metagenome</name>
    <dbReference type="NCBI Taxonomy" id="1070528"/>
    <lineage>
        <taxon>unclassified sequences</taxon>
        <taxon>metagenomes</taxon>
        <taxon>organismal metagenomes</taxon>
    </lineage>
</organism>
<dbReference type="Gene3D" id="2.60.120.290">
    <property type="entry name" value="Spermadhesin, CUB domain"/>
    <property type="match status" value="1"/>
</dbReference>
<feature type="transmembrane region" description="Helical" evidence="7">
    <location>
        <begin position="758"/>
        <end position="776"/>
    </location>
</feature>
<feature type="region of interest" description="Disordered" evidence="6">
    <location>
        <begin position="359"/>
        <end position="381"/>
    </location>
</feature>
<keyword evidence="5" id="KW-1015">Disulfide bond</keyword>
<evidence type="ECO:0000256" key="3">
    <source>
        <dbReference type="ARBA" id="ARBA00022989"/>
    </source>
</evidence>
<evidence type="ECO:0000256" key="7">
    <source>
        <dbReference type="SAM" id="Phobius"/>
    </source>
</evidence>
<feature type="region of interest" description="Disordered" evidence="6">
    <location>
        <begin position="253"/>
        <end position="315"/>
    </location>
</feature>
<feature type="domain" description="GAIN-B" evidence="9">
    <location>
        <begin position="573"/>
        <end position="735"/>
    </location>
</feature>
<accession>A0A6C0K2T0</accession>
<feature type="compositionally biased region" description="Polar residues" evidence="6">
    <location>
        <begin position="87"/>
        <end position="115"/>
    </location>
</feature>
<dbReference type="InterPro" id="IPR057244">
    <property type="entry name" value="GAIN_B"/>
</dbReference>
<dbReference type="PROSITE" id="PS50221">
    <property type="entry name" value="GAIN_B"/>
    <property type="match status" value="1"/>
</dbReference>
<dbReference type="AlphaFoldDB" id="A0A6C0K2T0"/>
<reference evidence="10" key="1">
    <citation type="journal article" date="2020" name="Nature">
        <title>Giant virus diversity and host interactions through global metagenomics.</title>
        <authorList>
            <person name="Schulz F."/>
            <person name="Roux S."/>
            <person name="Paez-Espino D."/>
            <person name="Jungbluth S."/>
            <person name="Walsh D.A."/>
            <person name="Denef V.J."/>
            <person name="McMahon K.D."/>
            <person name="Konstantinidis K.T."/>
            <person name="Eloe-Fadrosh E.A."/>
            <person name="Kyrpides N.C."/>
            <person name="Woyke T."/>
        </authorList>
    </citation>
    <scope>NUCLEOTIDE SEQUENCE</scope>
    <source>
        <strain evidence="10">GVMAG-S-1101171-110</strain>
    </source>
</reference>
<feature type="compositionally biased region" description="Low complexity" evidence="6">
    <location>
        <begin position="359"/>
        <end position="376"/>
    </location>
</feature>
<sequence>MASSKRNCDSKPIIDMGNTGSGPAPVPNPSGTDTPTPTSTMTPTRTGTPTPTASITPNISDVASYSPSFSLSPSVSESSSHSVSESAITSHNFTESNRMSDTVSNSPSLTRSARVSNTNTPSPSNSMLPILVCGNSASYPNTWKTHSTAGTGLYLDNANCNSVITAPSDKLIQATVLSLNTEAGYDTVRILDGPTVSSTTLKVMGGTTIPSPGVWTTTDNIMTIQFVTDNSNTGLGSVIRVVFINRPTYTATVSSSVSSTPSITRSNSRSPSVSKSYKPSPEETVSMNYTGSTSVSKSNSVSRSSSHSPSSSKSSCISLTRTVFPSFTSSSSMTTYISPSTPFSQSPLYSRSATMCPSLSSSTTQSNTQSPAASSTESPSYTGVKTASYYVTITPSYTPSKLNTVSYCPSITISFSPSPSYTYTRTNLAAHSANSTSTLSLTTTPSISALLTTTPSISAFPTARPKGPPPPLPADLTNMSLGQLGDLFNDMAYYDASKIQGSLNTLGFAALQKKGGEFSISTSTFSLKMAALDTSAPAALKLGTTSVDIPPLGSLGTGLAASVIQWKTNPYASQSSVIPDTLPLSMSVLDTSGKYLTVQNLTTPIAFSFSLNTSDSKFQVAPRYLAQCYTNELYVKTNTYYEISYDAIQTGKGTWNAPCQMDTWMSVNCTTFDTNSIVTAQCPSLILTPKCLYWDTTSGSWSSDGCHPTLVNSTVQCSCTHLTDFATRIDAMAQENKQLFLNAGNVYSLEGLMKYAQWYGTFGGIGLMTALLAILSTRIDLLTTQKYVKSLCQDEVIQAVFDNAPNSAIYVYDPTSTKKCMKKVNRLKEPVKEVNICQRILQQHTRIQFLFRYDPRLARIFRLLALFTIQFHSLFVSALFYGFTYGGAGKEGMMWYDIIILALLTSAVNIPVISTMLSYLNKVGVSEFKAKFPLLYEEYERRSKFEKYALAYLKLKGVIKDDDEGEGDNENDDTNGVVVNDDEESIIDRLLMYVCCKNPPEKKEDEIRNLSKKDLLVKMIKVIKAKYPGFEVFSPFWTYLPCHTTQAWLFLLCAGGWLAWCLNYLLLFAASHEQSVGQNIMVSYATSELTTIFLSQPITIICTYMAYKALNKYGDYIPVFIKRLLLNKNRVPGLYFFSNPWANTAESTFTHKFAYSIFVKCPAKASNTSELAYAPTKAVIHDIEEEPLCEVEKLYNQIMDKKKELHVREVR</sequence>
<evidence type="ECO:0000256" key="2">
    <source>
        <dbReference type="ARBA" id="ARBA00022692"/>
    </source>
</evidence>
<evidence type="ECO:0000259" key="8">
    <source>
        <dbReference type="PROSITE" id="PS01180"/>
    </source>
</evidence>
<dbReference type="SUPFAM" id="SSF49854">
    <property type="entry name" value="Spermadhesin, CUB domain"/>
    <property type="match status" value="1"/>
</dbReference>
<evidence type="ECO:0000256" key="1">
    <source>
        <dbReference type="ARBA" id="ARBA00004370"/>
    </source>
</evidence>
<evidence type="ECO:0000259" key="9">
    <source>
        <dbReference type="PROSITE" id="PS50221"/>
    </source>
</evidence>
<keyword evidence="2 7" id="KW-0812">Transmembrane</keyword>
<evidence type="ECO:0000313" key="10">
    <source>
        <dbReference type="EMBL" id="QHU12365.1"/>
    </source>
</evidence>
<feature type="domain" description="CUB" evidence="8">
    <location>
        <begin position="133"/>
        <end position="246"/>
    </location>
</feature>
<dbReference type="InterPro" id="IPR000859">
    <property type="entry name" value="CUB_dom"/>
</dbReference>
<proteinExistence type="predicted"/>
<keyword evidence="4 7" id="KW-0472">Membrane</keyword>
<evidence type="ECO:0000256" key="6">
    <source>
        <dbReference type="SAM" id="MobiDB-lite"/>
    </source>
</evidence>
<dbReference type="InterPro" id="IPR000203">
    <property type="entry name" value="GPS"/>
</dbReference>
<evidence type="ECO:0008006" key="11">
    <source>
        <dbReference type="Google" id="ProtNLM"/>
    </source>
</evidence>
<dbReference type="Pfam" id="PF01825">
    <property type="entry name" value="GPS"/>
    <property type="match status" value="1"/>
</dbReference>
<protein>
    <recommendedName>
        <fullName evidence="11">GPS domain-containing protein</fullName>
    </recommendedName>
</protein>
<feature type="transmembrane region" description="Helical" evidence="7">
    <location>
        <begin position="1047"/>
        <end position="1069"/>
    </location>
</feature>
<dbReference type="InterPro" id="IPR035914">
    <property type="entry name" value="Sperma_CUB_dom_sf"/>
</dbReference>
<evidence type="ECO:0000256" key="5">
    <source>
        <dbReference type="ARBA" id="ARBA00023157"/>
    </source>
</evidence>
<keyword evidence="3 7" id="KW-1133">Transmembrane helix</keyword>
<dbReference type="PROSITE" id="PS01180">
    <property type="entry name" value="CUB"/>
    <property type="match status" value="1"/>
</dbReference>
<feature type="transmembrane region" description="Helical" evidence="7">
    <location>
        <begin position="860"/>
        <end position="883"/>
    </location>
</feature>
<feature type="transmembrane region" description="Helical" evidence="7">
    <location>
        <begin position="895"/>
        <end position="920"/>
    </location>
</feature>
<feature type="compositionally biased region" description="Low complexity" evidence="6">
    <location>
        <begin position="64"/>
        <end position="86"/>
    </location>
</feature>
<comment type="subcellular location">
    <subcellularLocation>
        <location evidence="1">Membrane</location>
    </subcellularLocation>
</comment>
<feature type="region of interest" description="Disordered" evidence="6">
    <location>
        <begin position="1"/>
        <end position="122"/>
    </location>
</feature>
<dbReference type="SMART" id="SM00303">
    <property type="entry name" value="GPS"/>
    <property type="match status" value="1"/>
</dbReference>
<feature type="compositionally biased region" description="Low complexity" evidence="6">
    <location>
        <begin position="292"/>
        <end position="315"/>
    </location>
</feature>
<feature type="compositionally biased region" description="Low complexity" evidence="6">
    <location>
        <begin position="253"/>
        <end position="279"/>
    </location>
</feature>
<name>A0A6C0K2T0_9ZZZZ</name>
<feature type="compositionally biased region" description="Low complexity" evidence="6">
    <location>
        <begin position="29"/>
        <end position="57"/>
    </location>
</feature>
<dbReference type="EMBL" id="MN740799">
    <property type="protein sequence ID" value="QHU12365.1"/>
    <property type="molecule type" value="Genomic_DNA"/>
</dbReference>
<feature type="transmembrane region" description="Helical" evidence="7">
    <location>
        <begin position="1089"/>
        <end position="1107"/>
    </location>
</feature>
<dbReference type="GO" id="GO:0016020">
    <property type="term" value="C:membrane"/>
    <property type="evidence" value="ECO:0007669"/>
    <property type="project" value="UniProtKB-SubCell"/>
</dbReference>